<reference evidence="5 6" key="1">
    <citation type="submission" date="2021-02" db="EMBL/GenBank/DDBJ databases">
        <title>Genome assembly of Pseudopithomyces chartarum.</title>
        <authorList>
            <person name="Jauregui R."/>
            <person name="Singh J."/>
            <person name="Voisey C."/>
        </authorList>
    </citation>
    <scope>NUCLEOTIDE SEQUENCE [LARGE SCALE GENOMIC DNA]</scope>
    <source>
        <strain evidence="5 6">AGR01</strain>
    </source>
</reference>
<dbReference type="EMBL" id="WVTA01000013">
    <property type="protein sequence ID" value="KAK3202809.1"/>
    <property type="molecule type" value="Genomic_DNA"/>
</dbReference>
<sequence length="605" mass="66791">MDIHSSRNILAILCFILLSAVAQQNSKDPIANFCRRYKHQTCIIDSKLYIDGGLVYYGTSVTNESQPESKVPTVSGGSLWPDQANKLFYLFGGEYNEDVTEFSNLWFFDVIYNTWNKSLPDGSQLDINWPVDGASAVTEEGVAYYYGGYLTNKSVFNWITDPLMLNSLVTFDTKTQKWNNRTYDPVPIAEGNMHYIPASERGMLIYIGGVELKNSIKDYVNMSTIHVYDIANDRWFTQTATGDIPQSRRGFCSGVVWAEDQSSYNFYIYGGISPNETALADGYILSLPSFEWISWFPIPQITYFPGGKAWSSCNIFQDSQMLVIGGMIINPERQLCDAKEDMGQHGLLIGQESIEMNTQWASLKKNISSYRVPSNITAVIGGDTGGKATITTPEGGWENSDLGVYFKKVYAASSPSATRSIPNSSPTSSDSTKSTNVGAIAGGAVGGVLALRRQQQVSPTSTGTQPTQKDQNHAVSPGGHEKFATTTSTVPYASSGLSPSQHSQSFNYSPHTSPPPPSWSERQPSSTYYGDSPPVPQHAWSDWQQQRERGMSIEYAGQQQYYPPPQEPLQSSSKYSHVANIELPGQNNQVSEMPEVKSPAPRRTV</sequence>
<organism evidence="5 6">
    <name type="scientific">Pseudopithomyces chartarum</name>
    <dbReference type="NCBI Taxonomy" id="1892770"/>
    <lineage>
        <taxon>Eukaryota</taxon>
        <taxon>Fungi</taxon>
        <taxon>Dikarya</taxon>
        <taxon>Ascomycota</taxon>
        <taxon>Pezizomycotina</taxon>
        <taxon>Dothideomycetes</taxon>
        <taxon>Pleosporomycetidae</taxon>
        <taxon>Pleosporales</taxon>
        <taxon>Massarineae</taxon>
        <taxon>Didymosphaeriaceae</taxon>
        <taxon>Pseudopithomyces</taxon>
    </lineage>
</organism>
<evidence type="ECO:0000313" key="5">
    <source>
        <dbReference type="EMBL" id="KAK3202809.1"/>
    </source>
</evidence>
<accession>A0AAN6LQW0</accession>
<feature type="compositionally biased region" description="Low complexity" evidence="3">
    <location>
        <begin position="494"/>
        <end position="511"/>
    </location>
</feature>
<dbReference type="Pfam" id="PF24681">
    <property type="entry name" value="Kelch_KLHDC2_KLHL20_DRC7"/>
    <property type="match status" value="1"/>
</dbReference>
<evidence type="ECO:0000256" key="1">
    <source>
        <dbReference type="ARBA" id="ARBA00022737"/>
    </source>
</evidence>
<dbReference type="AlphaFoldDB" id="A0AAN6LQW0"/>
<dbReference type="PANTHER" id="PTHR47435">
    <property type="entry name" value="KELCH REPEAT PROTEIN (AFU_ORTHOLOGUE AFUA_5G12780)"/>
    <property type="match status" value="1"/>
</dbReference>
<feature type="chain" id="PRO_5042947756" description="Galactose oxidase" evidence="4">
    <location>
        <begin position="23"/>
        <end position="605"/>
    </location>
</feature>
<feature type="region of interest" description="Disordered" evidence="3">
    <location>
        <begin position="555"/>
        <end position="605"/>
    </location>
</feature>
<feature type="compositionally biased region" description="Low complexity" evidence="3">
    <location>
        <begin position="418"/>
        <end position="438"/>
    </location>
</feature>
<dbReference type="Proteomes" id="UP001280581">
    <property type="component" value="Unassembled WGS sequence"/>
</dbReference>
<dbReference type="InterPro" id="IPR015915">
    <property type="entry name" value="Kelch-typ_b-propeller"/>
</dbReference>
<dbReference type="InterPro" id="IPR011043">
    <property type="entry name" value="Gal_Oxase/kelch_b-propeller"/>
</dbReference>
<evidence type="ECO:0008006" key="7">
    <source>
        <dbReference type="Google" id="ProtNLM"/>
    </source>
</evidence>
<name>A0AAN6LQW0_9PLEO</name>
<dbReference type="PANTHER" id="PTHR47435:SF4">
    <property type="entry name" value="KELCH REPEAT PROTEIN (AFU_ORTHOLOGUE AFUA_5G12780)"/>
    <property type="match status" value="1"/>
</dbReference>
<comment type="caution">
    <text evidence="5">The sequence shown here is derived from an EMBL/GenBank/DDBJ whole genome shotgun (WGS) entry which is preliminary data.</text>
</comment>
<proteinExistence type="predicted"/>
<feature type="region of interest" description="Disordered" evidence="3">
    <location>
        <begin position="416"/>
        <end position="438"/>
    </location>
</feature>
<dbReference type="SUPFAM" id="SSF50965">
    <property type="entry name" value="Galactose oxidase, central domain"/>
    <property type="match status" value="1"/>
</dbReference>
<keyword evidence="2" id="KW-0408">Iron</keyword>
<feature type="compositionally biased region" description="Polar residues" evidence="3">
    <location>
        <begin position="455"/>
        <end position="469"/>
    </location>
</feature>
<protein>
    <recommendedName>
        <fullName evidence="7">Galactose oxidase</fullName>
    </recommendedName>
</protein>
<dbReference type="GO" id="GO:0019760">
    <property type="term" value="P:glucosinolate metabolic process"/>
    <property type="evidence" value="ECO:0007669"/>
    <property type="project" value="UniProtKB-ARBA"/>
</dbReference>
<keyword evidence="4" id="KW-0732">Signal</keyword>
<evidence type="ECO:0000313" key="6">
    <source>
        <dbReference type="Proteomes" id="UP001280581"/>
    </source>
</evidence>
<dbReference type="Gene3D" id="2.120.10.80">
    <property type="entry name" value="Kelch-type beta propeller"/>
    <property type="match status" value="2"/>
</dbReference>
<feature type="region of interest" description="Disordered" evidence="3">
    <location>
        <begin position="455"/>
        <end position="539"/>
    </location>
</feature>
<keyword evidence="6" id="KW-1185">Reference proteome</keyword>
<gene>
    <name evidence="5" type="ORF">GRF29_154g862869</name>
</gene>
<evidence type="ECO:0000256" key="2">
    <source>
        <dbReference type="ARBA" id="ARBA00023004"/>
    </source>
</evidence>
<keyword evidence="1" id="KW-0677">Repeat</keyword>
<feature type="signal peptide" evidence="4">
    <location>
        <begin position="1"/>
        <end position="22"/>
    </location>
</feature>
<evidence type="ECO:0000256" key="3">
    <source>
        <dbReference type="SAM" id="MobiDB-lite"/>
    </source>
</evidence>
<evidence type="ECO:0000256" key="4">
    <source>
        <dbReference type="SAM" id="SignalP"/>
    </source>
</evidence>